<dbReference type="Gene3D" id="3.10.620.30">
    <property type="match status" value="1"/>
</dbReference>
<evidence type="ECO:0000259" key="3">
    <source>
        <dbReference type="SMART" id="SM00460"/>
    </source>
</evidence>
<dbReference type="PANTHER" id="PTHR33490">
    <property type="entry name" value="BLR5614 PROTEIN-RELATED"/>
    <property type="match status" value="1"/>
</dbReference>
<proteinExistence type="predicted"/>
<evidence type="ECO:0000256" key="2">
    <source>
        <dbReference type="SAM" id="SignalP"/>
    </source>
</evidence>
<comment type="caution">
    <text evidence="4">The sequence shown here is derived from an EMBL/GenBank/DDBJ whole genome shotgun (WGS) entry which is preliminary data.</text>
</comment>
<dbReference type="PROSITE" id="PS51257">
    <property type="entry name" value="PROKAR_LIPOPROTEIN"/>
    <property type="match status" value="1"/>
</dbReference>
<evidence type="ECO:0000313" key="5">
    <source>
        <dbReference type="Proteomes" id="UP000318878"/>
    </source>
</evidence>
<protein>
    <submittedName>
        <fullName evidence="4">Transglutaminase-like superfamily protein</fullName>
    </submittedName>
</protein>
<evidence type="ECO:0000256" key="1">
    <source>
        <dbReference type="SAM" id="MobiDB-lite"/>
    </source>
</evidence>
<organism evidence="4 5">
    <name type="scientific">Blastopirellula retiformator</name>
    <dbReference type="NCBI Taxonomy" id="2527970"/>
    <lineage>
        <taxon>Bacteria</taxon>
        <taxon>Pseudomonadati</taxon>
        <taxon>Planctomycetota</taxon>
        <taxon>Planctomycetia</taxon>
        <taxon>Pirellulales</taxon>
        <taxon>Pirellulaceae</taxon>
        <taxon>Blastopirellula</taxon>
    </lineage>
</organism>
<dbReference type="SMART" id="SM00460">
    <property type="entry name" value="TGc"/>
    <property type="match status" value="1"/>
</dbReference>
<dbReference type="Proteomes" id="UP000318878">
    <property type="component" value="Unassembled WGS sequence"/>
</dbReference>
<dbReference type="PANTHER" id="PTHR33490:SF3">
    <property type="entry name" value="CONSERVED INTEGRAL MEMBRANE PROTEIN"/>
    <property type="match status" value="1"/>
</dbReference>
<keyword evidence="2" id="KW-0732">Signal</keyword>
<dbReference type="AlphaFoldDB" id="A0A5C5VN60"/>
<feature type="signal peptide" evidence="2">
    <location>
        <begin position="1"/>
        <end position="29"/>
    </location>
</feature>
<dbReference type="SUPFAM" id="SSF54001">
    <property type="entry name" value="Cysteine proteinases"/>
    <property type="match status" value="1"/>
</dbReference>
<dbReference type="OrthoDB" id="9804872at2"/>
<dbReference type="InterPro" id="IPR038765">
    <property type="entry name" value="Papain-like_cys_pep_sf"/>
</dbReference>
<sequence length="536" mass="57885" precursor="true">MNTILRHVPLVSIVLTATFLALGCTPEVAQHEPSPIPQLKTKPSAPPQTAKKSVTNLQSPETLRELWAAVVQQGNKIGSSHEVVRSGQQAGRELIESVSTENIAIRRQQITIEMQVVNRFLETPDGQLVSYETQIIQGDNRSSVAGEVSDDGKKLIVTTTGAGKSFSQPIEWKPEWGGVYATAQLLENPPIKPGETRETTALVPTINQACQVKYVASEKEPVKLLDGSEVELLKVTNQIRLKGQTVMEAPMWVDGNGVAVKTEPPGPGMTIYRCTQQFAESPIEAVEFDLAAETIVATDQPLPEVHTSRKSAVYLVTLKKNVSPALFPTSGGQWTSDVTENSLHLHEIALRPDTPLPAALAQQTPPTDADIAASSLVQVDDPLVQELAAQAKTPDEQTWKLAVELEQLVRQSIEQKDFSQAFASAADVAKSRAGDCTEHSVLLIALLRAHKIPARAAVGLVYYDGKSGRGFAYHMWTEAWINDRWIPLDATLGQGGIGVGHIKIAESDLSGGGALAAFLPVTQVIGNIEIKPIESE</sequence>
<feature type="domain" description="Transglutaminase-like" evidence="3">
    <location>
        <begin position="428"/>
        <end position="492"/>
    </location>
</feature>
<feature type="chain" id="PRO_5022797785" evidence="2">
    <location>
        <begin position="30"/>
        <end position="536"/>
    </location>
</feature>
<dbReference type="EMBL" id="SJPF01000001">
    <property type="protein sequence ID" value="TWT39142.1"/>
    <property type="molecule type" value="Genomic_DNA"/>
</dbReference>
<gene>
    <name evidence="4" type="ORF">Enr8_08370</name>
</gene>
<reference evidence="4 5" key="1">
    <citation type="submission" date="2019-02" db="EMBL/GenBank/DDBJ databases">
        <title>Deep-cultivation of Planctomycetes and their phenomic and genomic characterization uncovers novel biology.</title>
        <authorList>
            <person name="Wiegand S."/>
            <person name="Jogler M."/>
            <person name="Boedeker C."/>
            <person name="Pinto D."/>
            <person name="Vollmers J."/>
            <person name="Rivas-Marin E."/>
            <person name="Kohn T."/>
            <person name="Peeters S.H."/>
            <person name="Heuer A."/>
            <person name="Rast P."/>
            <person name="Oberbeckmann S."/>
            <person name="Bunk B."/>
            <person name="Jeske O."/>
            <person name="Meyerdierks A."/>
            <person name="Storesund J.E."/>
            <person name="Kallscheuer N."/>
            <person name="Luecker S."/>
            <person name="Lage O.M."/>
            <person name="Pohl T."/>
            <person name="Merkel B.J."/>
            <person name="Hornburger P."/>
            <person name="Mueller R.-W."/>
            <person name="Bruemmer F."/>
            <person name="Labrenz M."/>
            <person name="Spormann A.M."/>
            <person name="Op Den Camp H."/>
            <person name="Overmann J."/>
            <person name="Amann R."/>
            <person name="Jetten M.S.M."/>
            <person name="Mascher T."/>
            <person name="Medema M.H."/>
            <person name="Devos D.P."/>
            <person name="Kaster A.-K."/>
            <person name="Ovreas L."/>
            <person name="Rohde M."/>
            <person name="Galperin M.Y."/>
            <person name="Jogler C."/>
        </authorList>
    </citation>
    <scope>NUCLEOTIDE SEQUENCE [LARGE SCALE GENOMIC DNA]</scope>
    <source>
        <strain evidence="4 5">Enr8</strain>
    </source>
</reference>
<evidence type="ECO:0000313" key="4">
    <source>
        <dbReference type="EMBL" id="TWT39142.1"/>
    </source>
</evidence>
<dbReference type="RefSeq" id="WP_146429337.1">
    <property type="nucleotide sequence ID" value="NZ_SJPF01000001.1"/>
</dbReference>
<dbReference type="InterPro" id="IPR002931">
    <property type="entry name" value="Transglutaminase-like"/>
</dbReference>
<dbReference type="Pfam" id="PF01841">
    <property type="entry name" value="Transglut_core"/>
    <property type="match status" value="1"/>
</dbReference>
<feature type="region of interest" description="Disordered" evidence="1">
    <location>
        <begin position="30"/>
        <end position="57"/>
    </location>
</feature>
<accession>A0A5C5VN60</accession>
<keyword evidence="5" id="KW-1185">Reference proteome</keyword>
<name>A0A5C5VN60_9BACT</name>